<feature type="transmembrane region" description="Helical" evidence="1">
    <location>
        <begin position="288"/>
        <end position="306"/>
    </location>
</feature>
<gene>
    <name evidence="2" type="ORF">pdam_00024755</name>
</gene>
<dbReference type="InterPro" id="IPR032751">
    <property type="entry name" value="Fuseless"/>
</dbReference>
<accession>A0A3M6U2R2</accession>
<proteinExistence type="predicted"/>
<feature type="transmembrane region" description="Helical" evidence="1">
    <location>
        <begin position="115"/>
        <end position="134"/>
    </location>
</feature>
<dbReference type="Pfam" id="PF15993">
    <property type="entry name" value="Fuseless"/>
    <property type="match status" value="1"/>
</dbReference>
<organism evidence="2 3">
    <name type="scientific">Pocillopora damicornis</name>
    <name type="common">Cauliflower coral</name>
    <name type="synonym">Millepora damicornis</name>
    <dbReference type="NCBI Taxonomy" id="46731"/>
    <lineage>
        <taxon>Eukaryota</taxon>
        <taxon>Metazoa</taxon>
        <taxon>Cnidaria</taxon>
        <taxon>Anthozoa</taxon>
        <taxon>Hexacorallia</taxon>
        <taxon>Scleractinia</taxon>
        <taxon>Astrocoeniina</taxon>
        <taxon>Pocilloporidae</taxon>
        <taxon>Pocillopora</taxon>
    </lineage>
</organism>
<dbReference type="PANTHER" id="PTHR35270">
    <property type="entry name" value="FUSELESS, ISOFORM A"/>
    <property type="match status" value="1"/>
</dbReference>
<keyword evidence="1" id="KW-0812">Transmembrane</keyword>
<dbReference type="AlphaFoldDB" id="A0A3M6U2R2"/>
<reference evidence="2 3" key="1">
    <citation type="journal article" date="2018" name="Sci. Rep.">
        <title>Comparative analysis of the Pocillopora damicornis genome highlights role of immune system in coral evolution.</title>
        <authorList>
            <person name="Cunning R."/>
            <person name="Bay R.A."/>
            <person name="Gillette P."/>
            <person name="Baker A.C."/>
            <person name="Traylor-Knowles N."/>
        </authorList>
    </citation>
    <scope>NUCLEOTIDE SEQUENCE [LARGE SCALE GENOMIC DNA]</scope>
    <source>
        <strain evidence="2">RSMAS</strain>
        <tissue evidence="2">Whole animal</tissue>
    </source>
</reference>
<sequence length="377" mass="42062">MATKYVSSLCWKKFLNLVFVLFLLTPAVVNFWRGTWYLFDLFLFPGDAVVSAIVGATASFGVIFMITAIEDHLKKFLNGAKAKNALFRVLIYLLSILCVASWRGLWMIVDYYTTNSSTSAGVSHGIGFFIVLMLNTPRSIIAVPGYCVSERQTEPSEVILTVKHCLRSKTACYSRIWNSFVTVFIIGAGVIVYWRGTWIIVASVTWPCGSKFKSSVLALGLGYAVFFACYFMSEYLLSSELYMAHVLLLRAMQTVVEKSFVYLLGFGVVASWQGIWHLMDVYLLPDQPIVSALVGHFVAAGVLFLFQGSLNLLSAPATCAISDELMLHGFHMGNFLKIRSESSKAGENYSLEYHLPEENANSSYAEILYMSTIYKSN</sequence>
<dbReference type="PANTHER" id="PTHR35270:SF2">
    <property type="entry name" value="FUSELESS, ISOFORM A"/>
    <property type="match status" value="1"/>
</dbReference>
<evidence type="ECO:0000313" key="3">
    <source>
        <dbReference type="Proteomes" id="UP000275408"/>
    </source>
</evidence>
<name>A0A3M6U2R2_POCDA</name>
<protein>
    <submittedName>
        <fullName evidence="2">Uncharacterized protein</fullName>
    </submittedName>
</protein>
<feature type="transmembrane region" description="Helical" evidence="1">
    <location>
        <begin position="89"/>
        <end position="109"/>
    </location>
</feature>
<keyword evidence="1" id="KW-0472">Membrane</keyword>
<comment type="caution">
    <text evidence="2">The sequence shown here is derived from an EMBL/GenBank/DDBJ whole genome shotgun (WGS) entry which is preliminary data.</text>
</comment>
<dbReference type="OMA" id="WRLHAYV"/>
<feature type="transmembrane region" description="Helical" evidence="1">
    <location>
        <begin position="176"/>
        <end position="196"/>
    </location>
</feature>
<keyword evidence="3" id="KW-1185">Reference proteome</keyword>
<dbReference type="OrthoDB" id="45313at2759"/>
<keyword evidence="1" id="KW-1133">Transmembrane helix</keyword>
<feature type="transmembrane region" description="Helical" evidence="1">
    <location>
        <begin position="14"/>
        <end position="32"/>
    </location>
</feature>
<dbReference type="Proteomes" id="UP000275408">
    <property type="component" value="Unassembled WGS sequence"/>
</dbReference>
<feature type="transmembrane region" description="Helical" evidence="1">
    <location>
        <begin position="259"/>
        <end position="276"/>
    </location>
</feature>
<evidence type="ECO:0000256" key="1">
    <source>
        <dbReference type="SAM" id="Phobius"/>
    </source>
</evidence>
<feature type="transmembrane region" description="Helical" evidence="1">
    <location>
        <begin position="216"/>
        <end position="238"/>
    </location>
</feature>
<feature type="transmembrane region" description="Helical" evidence="1">
    <location>
        <begin position="48"/>
        <end position="69"/>
    </location>
</feature>
<evidence type="ECO:0000313" key="2">
    <source>
        <dbReference type="EMBL" id="RMX47876.1"/>
    </source>
</evidence>
<dbReference type="EMBL" id="RCHS01002348">
    <property type="protein sequence ID" value="RMX47876.1"/>
    <property type="molecule type" value="Genomic_DNA"/>
</dbReference>